<evidence type="ECO:0000313" key="6">
    <source>
        <dbReference type="EMBL" id="MFC5382038.1"/>
    </source>
</evidence>
<evidence type="ECO:0000256" key="2">
    <source>
        <dbReference type="ARBA" id="ARBA00023125"/>
    </source>
</evidence>
<keyword evidence="3" id="KW-0804">Transcription</keyword>
<dbReference type="Pfam" id="PF00356">
    <property type="entry name" value="LacI"/>
    <property type="match status" value="1"/>
</dbReference>
<dbReference type="InterPro" id="IPR028082">
    <property type="entry name" value="Peripla_BP_I"/>
</dbReference>
<evidence type="ECO:0000313" key="7">
    <source>
        <dbReference type="Proteomes" id="UP001596122"/>
    </source>
</evidence>
<dbReference type="SUPFAM" id="SSF47413">
    <property type="entry name" value="lambda repressor-like DNA-binding domains"/>
    <property type="match status" value="1"/>
</dbReference>
<dbReference type="InterPro" id="IPR046335">
    <property type="entry name" value="LacI/GalR-like_sensor"/>
</dbReference>
<dbReference type="SMART" id="SM00354">
    <property type="entry name" value="HTH_LACI"/>
    <property type="match status" value="1"/>
</dbReference>
<dbReference type="Gene3D" id="3.40.50.2300">
    <property type="match status" value="2"/>
</dbReference>
<dbReference type="CDD" id="cd01392">
    <property type="entry name" value="HTH_LacI"/>
    <property type="match status" value="1"/>
</dbReference>
<dbReference type="SUPFAM" id="SSF53822">
    <property type="entry name" value="Periplasmic binding protein-like I"/>
    <property type="match status" value="1"/>
</dbReference>
<evidence type="ECO:0000259" key="5">
    <source>
        <dbReference type="PROSITE" id="PS50932"/>
    </source>
</evidence>
<feature type="domain" description="HTH lacI-type" evidence="5">
    <location>
        <begin position="11"/>
        <end position="65"/>
    </location>
</feature>
<dbReference type="CDD" id="cd06267">
    <property type="entry name" value="PBP1_LacI_sugar_binding-like"/>
    <property type="match status" value="1"/>
</dbReference>
<keyword evidence="2 6" id="KW-0238">DNA-binding</keyword>
<comment type="caution">
    <text evidence="6">The sequence shown here is derived from an EMBL/GenBank/DDBJ whole genome shotgun (WGS) entry which is preliminary data.</text>
</comment>
<accession>A0ABW0GR57</accession>
<name>A0ABW0GR57_9MICO</name>
<dbReference type="EMBL" id="JBHSLD010000014">
    <property type="protein sequence ID" value="MFC5382038.1"/>
    <property type="molecule type" value="Genomic_DNA"/>
</dbReference>
<sequence>MADRGTRRGPPTIYDVAAEAGVAPSTVSRTFARPGRVSAETAARIREVADRLGYRANPMARALSTSQSRMVALMVADVTNPVFAAMIRGAQAQAAEDGFVVLLEDARESGAVEREALERVLPVVEGIVLGGSRMPDSTIRTLAKQVPLIVLNRDVAGVLSVVTDNARGMRRAVEHLGGLGHDSLVYVSGPEASWADGARVRAFREAGHELQLATRATRHHAPTVAGGVAAAREMLDAATGPPTAVVAYNDLMAIGVMRALQDAGVAVADDVSVVGFDDILVSQLVSPPLTTVAAPLRAMGETAVQNLLAVVRGAQPHAERAFVLPARLVVRGSTAHRRRKRTSPALGTTRVSGSAESASRSTSSGER</sequence>
<feature type="compositionally biased region" description="Low complexity" evidence="4">
    <location>
        <begin position="352"/>
        <end position="367"/>
    </location>
</feature>
<dbReference type="InterPro" id="IPR000843">
    <property type="entry name" value="HTH_LacI"/>
</dbReference>
<protein>
    <submittedName>
        <fullName evidence="6">LacI family DNA-binding transcriptional regulator</fullName>
    </submittedName>
</protein>
<gene>
    <name evidence="6" type="ORF">ACFPJ6_14785</name>
</gene>
<dbReference type="PANTHER" id="PTHR30146:SF147">
    <property type="entry name" value="HTH-TYPE TRANSCRIPTIONAL REGULATOR DEGA"/>
    <property type="match status" value="1"/>
</dbReference>
<dbReference type="InterPro" id="IPR010982">
    <property type="entry name" value="Lambda_DNA-bd_dom_sf"/>
</dbReference>
<dbReference type="GO" id="GO:0003677">
    <property type="term" value="F:DNA binding"/>
    <property type="evidence" value="ECO:0007669"/>
    <property type="project" value="UniProtKB-KW"/>
</dbReference>
<dbReference type="Pfam" id="PF13377">
    <property type="entry name" value="Peripla_BP_3"/>
    <property type="match status" value="1"/>
</dbReference>
<dbReference type="Proteomes" id="UP001596122">
    <property type="component" value="Unassembled WGS sequence"/>
</dbReference>
<dbReference type="Gene3D" id="1.10.260.40">
    <property type="entry name" value="lambda repressor-like DNA-binding domains"/>
    <property type="match status" value="1"/>
</dbReference>
<dbReference type="PANTHER" id="PTHR30146">
    <property type="entry name" value="LACI-RELATED TRANSCRIPTIONAL REPRESSOR"/>
    <property type="match status" value="1"/>
</dbReference>
<dbReference type="PROSITE" id="PS50932">
    <property type="entry name" value="HTH_LACI_2"/>
    <property type="match status" value="1"/>
</dbReference>
<evidence type="ECO:0000256" key="1">
    <source>
        <dbReference type="ARBA" id="ARBA00023015"/>
    </source>
</evidence>
<evidence type="ECO:0000256" key="3">
    <source>
        <dbReference type="ARBA" id="ARBA00023163"/>
    </source>
</evidence>
<feature type="region of interest" description="Disordered" evidence="4">
    <location>
        <begin position="333"/>
        <end position="367"/>
    </location>
</feature>
<reference evidence="7" key="1">
    <citation type="journal article" date="2019" name="Int. J. Syst. Evol. Microbiol.">
        <title>The Global Catalogue of Microorganisms (GCM) 10K type strain sequencing project: providing services to taxonomists for standard genome sequencing and annotation.</title>
        <authorList>
            <consortium name="The Broad Institute Genomics Platform"/>
            <consortium name="The Broad Institute Genome Sequencing Center for Infectious Disease"/>
            <person name="Wu L."/>
            <person name="Ma J."/>
        </authorList>
    </citation>
    <scope>NUCLEOTIDE SEQUENCE [LARGE SCALE GENOMIC DNA]</scope>
    <source>
        <strain evidence="7">CCUG 43114</strain>
    </source>
</reference>
<proteinExistence type="predicted"/>
<dbReference type="RefSeq" id="WP_340269882.1">
    <property type="nucleotide sequence ID" value="NZ_JBBEOG010000005.1"/>
</dbReference>
<organism evidence="6 7">
    <name type="scientific">Aquipuribacter nitratireducens</name>
    <dbReference type="NCBI Taxonomy" id="650104"/>
    <lineage>
        <taxon>Bacteria</taxon>
        <taxon>Bacillati</taxon>
        <taxon>Actinomycetota</taxon>
        <taxon>Actinomycetes</taxon>
        <taxon>Micrococcales</taxon>
        <taxon>Intrasporangiaceae</taxon>
        <taxon>Aquipuribacter</taxon>
    </lineage>
</organism>
<keyword evidence="1" id="KW-0805">Transcription regulation</keyword>
<evidence type="ECO:0000256" key="4">
    <source>
        <dbReference type="SAM" id="MobiDB-lite"/>
    </source>
</evidence>
<keyword evidence="7" id="KW-1185">Reference proteome</keyword>